<dbReference type="OrthoDB" id="49113at2759"/>
<dbReference type="InterPro" id="IPR013320">
    <property type="entry name" value="ConA-like_dom_sf"/>
</dbReference>
<keyword evidence="4" id="KW-1185">Reference proteome</keyword>
<evidence type="ECO:0008006" key="5">
    <source>
        <dbReference type="Google" id="ProtNLM"/>
    </source>
</evidence>
<dbReference type="InterPro" id="IPR001496">
    <property type="entry name" value="SOCS_box"/>
</dbReference>
<dbReference type="PROSITE" id="PS50225">
    <property type="entry name" value="SOCS"/>
    <property type="match status" value="1"/>
</dbReference>
<gene>
    <name evidence="3" type="ORF">OS493_014994</name>
</gene>
<dbReference type="AlphaFoldDB" id="A0A9X0DA14"/>
<dbReference type="GO" id="GO:0061630">
    <property type="term" value="F:ubiquitin protein ligase activity"/>
    <property type="evidence" value="ECO:0007669"/>
    <property type="project" value="TreeGrafter"/>
</dbReference>
<dbReference type="PANTHER" id="PTHR12429:SF8">
    <property type="entry name" value="NEURALIZED-LIKE PROTEIN 2"/>
    <property type="match status" value="1"/>
</dbReference>
<dbReference type="SMART" id="SM00588">
    <property type="entry name" value="NEUZ"/>
    <property type="match status" value="1"/>
</dbReference>
<accession>A0A9X0DA14</accession>
<dbReference type="Gene3D" id="2.60.120.920">
    <property type="match status" value="1"/>
</dbReference>
<reference evidence="3" key="1">
    <citation type="submission" date="2023-01" db="EMBL/GenBank/DDBJ databases">
        <title>Genome assembly of the deep-sea coral Lophelia pertusa.</title>
        <authorList>
            <person name="Herrera S."/>
            <person name="Cordes E."/>
        </authorList>
    </citation>
    <scope>NUCLEOTIDE SEQUENCE</scope>
    <source>
        <strain evidence="3">USNM1676648</strain>
        <tissue evidence="3">Polyp</tissue>
    </source>
</reference>
<evidence type="ECO:0000313" key="3">
    <source>
        <dbReference type="EMBL" id="KAJ7392051.1"/>
    </source>
</evidence>
<dbReference type="PROSITE" id="PS51065">
    <property type="entry name" value="NHR"/>
    <property type="match status" value="1"/>
</dbReference>
<organism evidence="3 4">
    <name type="scientific">Desmophyllum pertusum</name>
    <dbReference type="NCBI Taxonomy" id="174260"/>
    <lineage>
        <taxon>Eukaryota</taxon>
        <taxon>Metazoa</taxon>
        <taxon>Cnidaria</taxon>
        <taxon>Anthozoa</taxon>
        <taxon>Hexacorallia</taxon>
        <taxon>Scleractinia</taxon>
        <taxon>Caryophylliina</taxon>
        <taxon>Caryophylliidae</taxon>
        <taxon>Desmophyllum</taxon>
    </lineage>
</organism>
<dbReference type="Pfam" id="PF07177">
    <property type="entry name" value="Neuralized"/>
    <property type="match status" value="1"/>
</dbReference>
<dbReference type="InterPro" id="IPR043136">
    <property type="entry name" value="B30.2/SPRY_sf"/>
</dbReference>
<name>A0A9X0DA14_9CNID</name>
<feature type="domain" description="NHR" evidence="2">
    <location>
        <begin position="9"/>
        <end position="179"/>
    </location>
</feature>
<evidence type="ECO:0000259" key="2">
    <source>
        <dbReference type="PROSITE" id="PS51065"/>
    </source>
</evidence>
<proteinExistence type="predicted"/>
<feature type="domain" description="SOCS box" evidence="1">
    <location>
        <begin position="176"/>
        <end position="214"/>
    </location>
</feature>
<comment type="caution">
    <text evidence="3">The sequence shown here is derived from an EMBL/GenBank/DDBJ whole genome shotgun (WGS) entry which is preliminary data.</text>
</comment>
<dbReference type="InterPro" id="IPR037962">
    <property type="entry name" value="Neuralized"/>
</dbReference>
<dbReference type="FunFam" id="2.60.120.920:FF:000001">
    <property type="entry name" value="neuralized-like protein 4 isoform X1"/>
    <property type="match status" value="1"/>
</dbReference>
<dbReference type="InterPro" id="IPR006573">
    <property type="entry name" value="NHR_dom"/>
</dbReference>
<evidence type="ECO:0000313" key="4">
    <source>
        <dbReference type="Proteomes" id="UP001163046"/>
    </source>
</evidence>
<dbReference type="SUPFAM" id="SSF49899">
    <property type="entry name" value="Concanavalin A-like lectins/glucanases"/>
    <property type="match status" value="1"/>
</dbReference>
<dbReference type="EMBL" id="MU825403">
    <property type="protein sequence ID" value="KAJ7392051.1"/>
    <property type="molecule type" value="Genomic_DNA"/>
</dbReference>
<sequence>MPAIPDKWVIRLHERHGRYITLTSNNQRAVREGDTYDHGMVFSDRPLHIGEVFQLKIEELESKWAGSLRFGITTRNPNCPHTRVVRAATDLFTPEGQDYWMLSGTRVHNGDLEKEYSFSIHSLKVNDILGVQVTSNGNLNYYVNGVNKGVAMSGIPFKKDIYAIFDVYGRTKQVSLKYFGVGTLEEICKDEILKWVKDKDKLDELPIPKILKDF</sequence>
<protein>
    <recommendedName>
        <fullName evidence="5">Neuralized-like protein 4</fullName>
    </recommendedName>
</protein>
<dbReference type="PANTHER" id="PTHR12429">
    <property type="entry name" value="NEURALIZED"/>
    <property type="match status" value="1"/>
</dbReference>
<dbReference type="CDD" id="cd12887">
    <property type="entry name" value="SPRY_NHR_like"/>
    <property type="match status" value="1"/>
</dbReference>
<evidence type="ECO:0000259" key="1">
    <source>
        <dbReference type="PROSITE" id="PS50225"/>
    </source>
</evidence>
<dbReference type="Proteomes" id="UP001163046">
    <property type="component" value="Unassembled WGS sequence"/>
</dbReference>